<protein>
    <recommendedName>
        <fullName evidence="3">Methyltransferase</fullName>
    </recommendedName>
</protein>
<evidence type="ECO:0000313" key="2">
    <source>
        <dbReference type="Proteomes" id="UP000634668"/>
    </source>
</evidence>
<dbReference type="InterPro" id="IPR029063">
    <property type="entry name" value="SAM-dependent_MTases_sf"/>
</dbReference>
<evidence type="ECO:0008006" key="3">
    <source>
        <dbReference type="Google" id="ProtNLM"/>
    </source>
</evidence>
<comment type="caution">
    <text evidence="1">The sequence shown here is derived from an EMBL/GenBank/DDBJ whole genome shotgun (WGS) entry which is preliminary data.</text>
</comment>
<reference evidence="1" key="1">
    <citation type="journal article" date="2014" name="Int. J. Syst. Evol. Microbiol.">
        <title>Complete genome sequence of Corynebacterium casei LMG S-19264T (=DSM 44701T), isolated from a smear-ripened cheese.</title>
        <authorList>
            <consortium name="US DOE Joint Genome Institute (JGI-PGF)"/>
            <person name="Walter F."/>
            <person name="Albersmeier A."/>
            <person name="Kalinowski J."/>
            <person name="Ruckert C."/>
        </authorList>
    </citation>
    <scope>NUCLEOTIDE SEQUENCE</scope>
    <source>
        <strain evidence="1">KCTC 12113</strain>
    </source>
</reference>
<sequence length="181" mass="21317">MYEKTFPNKRFKKTLSFLQKHVSPDQSILDLGVENPFSRIMKENGYKVSNTKGEDLDLDFTSVQKSSAEVVTAFEIFEHLIAPFNILTEIKCNKLVASIPLRLWFSPAYRSKTDPWDRHYHEFEPWQFDWLLEKAGWEVKDSAKWTNPVNKIGLRPLLRSFTPRYYIVYAERKTHSEGNPQ</sequence>
<keyword evidence="2" id="KW-1185">Reference proteome</keyword>
<dbReference type="AlphaFoldDB" id="A0A918INJ6"/>
<dbReference type="Gene3D" id="3.40.50.150">
    <property type="entry name" value="Vaccinia Virus protein VP39"/>
    <property type="match status" value="1"/>
</dbReference>
<reference evidence="1" key="2">
    <citation type="submission" date="2020-09" db="EMBL/GenBank/DDBJ databases">
        <authorList>
            <person name="Sun Q."/>
            <person name="Kim S."/>
        </authorList>
    </citation>
    <scope>NUCLEOTIDE SEQUENCE</scope>
    <source>
        <strain evidence="1">KCTC 12113</strain>
    </source>
</reference>
<dbReference type="SUPFAM" id="SSF53335">
    <property type="entry name" value="S-adenosyl-L-methionine-dependent methyltransferases"/>
    <property type="match status" value="1"/>
</dbReference>
<accession>A0A918INJ6</accession>
<evidence type="ECO:0000313" key="1">
    <source>
        <dbReference type="EMBL" id="GGW24043.1"/>
    </source>
</evidence>
<name>A0A918INJ6_9FLAO</name>
<dbReference type="Proteomes" id="UP000634668">
    <property type="component" value="Unassembled WGS sequence"/>
</dbReference>
<organism evidence="1 2">
    <name type="scientific">Arenibacter certesii</name>
    <dbReference type="NCBI Taxonomy" id="228955"/>
    <lineage>
        <taxon>Bacteria</taxon>
        <taxon>Pseudomonadati</taxon>
        <taxon>Bacteroidota</taxon>
        <taxon>Flavobacteriia</taxon>
        <taxon>Flavobacteriales</taxon>
        <taxon>Flavobacteriaceae</taxon>
        <taxon>Arenibacter</taxon>
    </lineage>
</organism>
<dbReference type="RefSeq" id="WP_026812305.1">
    <property type="nucleotide sequence ID" value="NZ_BMWP01000002.1"/>
</dbReference>
<proteinExistence type="predicted"/>
<dbReference type="EMBL" id="BMWP01000002">
    <property type="protein sequence ID" value="GGW24043.1"/>
    <property type="molecule type" value="Genomic_DNA"/>
</dbReference>
<gene>
    <name evidence="1" type="ORF">GCM10007383_05680</name>
</gene>